<keyword evidence="3" id="KW-0554">One-carbon metabolism</keyword>
<dbReference type="NCBIfam" id="TIGR03119">
    <property type="entry name" value="one_C_fhcD"/>
    <property type="match status" value="1"/>
</dbReference>
<dbReference type="SUPFAM" id="SSF55112">
    <property type="entry name" value="Formylmethanofuran:tetrahydromethanopterin formyltransferase"/>
    <property type="match status" value="2"/>
</dbReference>
<evidence type="ECO:0000259" key="5">
    <source>
        <dbReference type="Pfam" id="PF02741"/>
    </source>
</evidence>
<dbReference type="EC" id="2.3.1.101" evidence="3"/>
<dbReference type="GO" id="GO:0030270">
    <property type="term" value="F:formylmethanofuran-tetrahydromethanopterin N-formyltransferase activity"/>
    <property type="evidence" value="ECO:0007669"/>
    <property type="project" value="UniProtKB-UniRule"/>
</dbReference>
<dbReference type="Pfam" id="PF02741">
    <property type="entry name" value="FTR_C"/>
    <property type="match status" value="1"/>
</dbReference>
<dbReference type="InterPro" id="IPR022667">
    <property type="entry name" value="ForMFR_H4MPT_ForTrfase_N"/>
</dbReference>
<dbReference type="GO" id="GO:0006730">
    <property type="term" value="P:one-carbon metabolic process"/>
    <property type="evidence" value="ECO:0007669"/>
    <property type="project" value="UniProtKB-UniRule"/>
</dbReference>
<accession>A0AA90TZH3</accession>
<dbReference type="PIRSF" id="PIRSF006414">
    <property type="entry name" value="Ftr_formyl_trnsf"/>
    <property type="match status" value="1"/>
</dbReference>
<comment type="function">
    <text evidence="3">Catalyzes the reversible transfer of a formyl group from formylmethanofuran (formyl-MFR) to tetrahydromethanopterin (H(4)MPT) to produce 5-formyl tetrahydromethanopterin (5-formyl-H(4)MPT) and methanofuran (MFR).</text>
</comment>
<dbReference type="HAMAP" id="MF_00579">
    <property type="entry name" value="FTR"/>
    <property type="match status" value="1"/>
</dbReference>
<proteinExistence type="inferred from homology"/>
<reference evidence="6 7" key="1">
    <citation type="submission" date="2023-07" db="EMBL/GenBank/DDBJ databases">
        <title>Genomic Encyclopedia of Type Strains, Phase IV (KMG-IV): sequencing the most valuable type-strain genomes for metagenomic binning, comparative biology and taxonomic classification.</title>
        <authorList>
            <person name="Goeker M."/>
        </authorList>
    </citation>
    <scope>NUCLEOTIDE SEQUENCE [LARGE SCALE GENOMIC DNA]</scope>
    <source>
        <strain evidence="6 7">DSM 17273</strain>
    </source>
</reference>
<sequence>MELNGVEIEDTFAEAFPIKISRILITAATKRWATVAAQEATGFGTSVIGCPAEAGIEKYADASETPDGRPGVYIQLCTFGFKSLEGQLLERVGQCILTAPTTAVFNGLPDAEKQFDTGRKLKYFADGTESETEVGGRKMHVIPMMEGDFLVEDTLGAVTAIAGGNFFIFGDTQMTTLTAAENAVDAIGAVDGTITPFPGGIVASGSKAGANKYKFLKATANEKFCPSIKDKVEGSEIPADVNCVYEIVINGLDFESIAKATEMGIRAAVAVPGIKKITAGNYGGSLGPHKFNLHDLF</sequence>
<feature type="domain" description="Formylmethanofuran: tetrahydromethanopterin formyltransferase Ftr C-terminal" evidence="5">
    <location>
        <begin position="147"/>
        <end position="296"/>
    </location>
</feature>
<evidence type="ECO:0000256" key="2">
    <source>
        <dbReference type="ARBA" id="ARBA00022679"/>
    </source>
</evidence>
<dbReference type="GO" id="GO:0005737">
    <property type="term" value="C:cytoplasm"/>
    <property type="evidence" value="ECO:0007669"/>
    <property type="project" value="UniProtKB-SubCell"/>
</dbReference>
<dbReference type="Gene3D" id="3.30.70.520">
    <property type="match status" value="2"/>
</dbReference>
<comment type="subunit">
    <text evidence="3">Homotetramer.</text>
</comment>
<gene>
    <name evidence="3" type="primary">ftr</name>
    <name evidence="6" type="ORF">J2750_001605</name>
</gene>
<comment type="subcellular location">
    <subcellularLocation>
        <location evidence="3">Cytoplasm</location>
    </subcellularLocation>
</comment>
<comment type="catalytic activity">
    <reaction evidence="3">
        <text>N-formylmethanofuran + 5,6,7,8-tetrahydromethanopterin + H(+) = N(5)-formyl-5,6,7,8-tetrahydromethanopterin + methanofuran</text>
        <dbReference type="Rhea" id="RHEA:18061"/>
        <dbReference type="ChEBI" id="CHEBI:15378"/>
        <dbReference type="ChEBI" id="CHEBI:57727"/>
        <dbReference type="ChEBI" id="CHEBI:58018"/>
        <dbReference type="ChEBI" id="CHEBI:58103"/>
        <dbReference type="ChEBI" id="CHEBI:58151"/>
        <dbReference type="EC" id="2.3.1.101"/>
    </reaction>
</comment>
<evidence type="ECO:0000259" key="4">
    <source>
        <dbReference type="Pfam" id="PF01913"/>
    </source>
</evidence>
<dbReference type="AlphaFoldDB" id="A0AA90TZH3"/>
<comment type="similarity">
    <text evidence="1 3">Belongs to the FTR family.</text>
</comment>
<keyword evidence="3" id="KW-0963">Cytoplasm</keyword>
<organism evidence="6 7">
    <name type="scientific">Methanococcoides alaskense</name>
    <dbReference type="NCBI Taxonomy" id="325778"/>
    <lineage>
        <taxon>Archaea</taxon>
        <taxon>Methanobacteriati</taxon>
        <taxon>Methanobacteriota</taxon>
        <taxon>Stenosarchaea group</taxon>
        <taxon>Methanomicrobia</taxon>
        <taxon>Methanosarcinales</taxon>
        <taxon>Methanosarcinaceae</taxon>
        <taxon>Methanococcoides</taxon>
    </lineage>
</organism>
<dbReference type="InterPro" id="IPR002770">
    <property type="entry name" value="ForMFR_H4MPT_ForTrfase_C"/>
</dbReference>
<dbReference type="EMBL" id="JAVDQI010000005">
    <property type="protein sequence ID" value="MDR6223143.1"/>
    <property type="molecule type" value="Genomic_DNA"/>
</dbReference>
<name>A0AA90TZH3_9EURY</name>
<evidence type="ECO:0000313" key="7">
    <source>
        <dbReference type="Proteomes" id="UP001185015"/>
    </source>
</evidence>
<feature type="domain" description="Formylmethanofuran: tetrahydromethanopterin formyltransferase Ftr N-terminal" evidence="4">
    <location>
        <begin position="1"/>
        <end position="144"/>
    </location>
</feature>
<keyword evidence="3 6" id="KW-0012">Acyltransferase</keyword>
<evidence type="ECO:0000313" key="6">
    <source>
        <dbReference type="EMBL" id="MDR6223143.1"/>
    </source>
</evidence>
<dbReference type="Pfam" id="PF01913">
    <property type="entry name" value="FTR"/>
    <property type="match status" value="1"/>
</dbReference>
<comment type="pathway">
    <text evidence="3">One-carbon metabolism; methanogenesis from CO(2); 5,10-methenyl-5,6,7,8-tetrahydromethanopterin from CO(2): step 2/3.</text>
</comment>
<evidence type="ECO:0000256" key="1">
    <source>
        <dbReference type="ARBA" id="ARBA00006770"/>
    </source>
</evidence>
<dbReference type="InterPro" id="IPR023447">
    <property type="entry name" value="ForMFR_H4MPT_ForTrfase_fd-like"/>
</dbReference>
<dbReference type="NCBIfam" id="NF002554">
    <property type="entry name" value="PRK02114.1"/>
    <property type="match status" value="1"/>
</dbReference>
<keyword evidence="7" id="KW-1185">Reference proteome</keyword>
<dbReference type="InterPro" id="IPR014053">
    <property type="entry name" value="ForMFR_H4MPT_ForTrfase"/>
</dbReference>
<protein>
    <recommendedName>
        <fullName evidence="3">Formylmethanofuran--tetrahydromethanopterin formyltransferase</fullName>
        <shortName evidence="3">Ftr</shortName>
        <ecNumber evidence="3">2.3.1.101</ecNumber>
    </recommendedName>
    <alternativeName>
        <fullName evidence="3">H4MPT formyltransferase</fullName>
    </alternativeName>
</protein>
<dbReference type="RefSeq" id="WP_270095876.1">
    <property type="nucleotide sequence ID" value="NZ_JAQFFK010000003.1"/>
</dbReference>
<dbReference type="GO" id="GO:0019386">
    <property type="term" value="P:methanogenesis, from carbon dioxide"/>
    <property type="evidence" value="ECO:0007669"/>
    <property type="project" value="UniProtKB-UniRule"/>
</dbReference>
<keyword evidence="3" id="KW-0484">Methanogenesis</keyword>
<evidence type="ECO:0000256" key="3">
    <source>
        <dbReference type="HAMAP-Rule" id="MF_00579"/>
    </source>
</evidence>
<comment type="caution">
    <text evidence="6">The sequence shown here is derived from an EMBL/GenBank/DDBJ whole genome shotgun (WGS) entry which is preliminary data.</text>
</comment>
<keyword evidence="2 3" id="KW-0808">Transferase</keyword>
<dbReference type="Proteomes" id="UP001185015">
    <property type="component" value="Unassembled WGS sequence"/>
</dbReference>